<reference evidence="6" key="4">
    <citation type="submission" date="2020-10" db="EMBL/GenBank/DDBJ databases">
        <authorList>
            <person name="Bassil N.M."/>
            <person name="Lloyd J.R."/>
        </authorList>
    </citation>
    <scope>NUCLEOTIDE SEQUENCE</scope>
    <source>
        <strain evidence="6">NB2006</strain>
    </source>
</reference>
<feature type="domain" description="Putative sugar diacid recognition" evidence="2">
    <location>
        <begin position="6"/>
        <end position="136"/>
    </location>
</feature>
<feature type="domain" description="PucR C-terminal helix-turn-helix" evidence="3">
    <location>
        <begin position="314"/>
        <end position="370"/>
    </location>
</feature>
<organism evidence="5 7">
    <name type="scientific">Anaerobacillus isosaccharinicus</name>
    <dbReference type="NCBI Taxonomy" id="1532552"/>
    <lineage>
        <taxon>Bacteria</taxon>
        <taxon>Bacillati</taxon>
        <taxon>Bacillota</taxon>
        <taxon>Bacilli</taxon>
        <taxon>Bacillales</taxon>
        <taxon>Bacillaceae</taxon>
        <taxon>Anaerobacillus</taxon>
    </lineage>
</organism>
<keyword evidence="7" id="KW-1185">Reference proteome</keyword>
<reference evidence="5 7" key="1">
    <citation type="submission" date="2016-10" db="EMBL/GenBank/DDBJ databases">
        <title>Draft genome sequences of four alkaliphilic bacteria belonging to the Anaerobacillus genus.</title>
        <authorList>
            <person name="Bassil N.M."/>
            <person name="Lloyd J.R."/>
        </authorList>
    </citation>
    <scope>NUCLEOTIDE SEQUENCE [LARGE SCALE GENOMIC DNA]</scope>
    <source>
        <strain evidence="5 7">NB2006</strain>
    </source>
</reference>
<dbReference type="PANTHER" id="PTHR33744:SF16">
    <property type="entry name" value="CARBOHYDRATE DIACID REGULATOR"/>
    <property type="match status" value="1"/>
</dbReference>
<proteinExistence type="inferred from homology"/>
<name>A0A1S2LSD5_9BACI</name>
<dbReference type="Pfam" id="PF13556">
    <property type="entry name" value="HTH_30"/>
    <property type="match status" value="1"/>
</dbReference>
<dbReference type="InterPro" id="IPR008599">
    <property type="entry name" value="Diacid_rec"/>
</dbReference>
<accession>A0A1S2LSD5</accession>
<dbReference type="KEGG" id="aia:AWH56_000605"/>
<comment type="similarity">
    <text evidence="1">Belongs to the CdaR family.</text>
</comment>
<dbReference type="Pfam" id="PF05651">
    <property type="entry name" value="Diacid_rec"/>
    <property type="match status" value="1"/>
</dbReference>
<dbReference type="EMBL" id="LQXD01000109">
    <property type="protein sequence ID" value="OIJ15043.1"/>
    <property type="molecule type" value="Genomic_DNA"/>
</dbReference>
<dbReference type="Gene3D" id="1.10.10.2840">
    <property type="entry name" value="PucR C-terminal helix-turn-helix domain"/>
    <property type="match status" value="1"/>
</dbReference>
<reference evidence="6 7" key="2">
    <citation type="journal article" date="2017" name="Genome Announc.">
        <title>Draft Genome Sequences of Four Alkaliphilic Bacteria Belonging to the Anaerobacillus Genus.</title>
        <authorList>
            <person name="Bassil N.M."/>
            <person name="Lloyd J.R."/>
        </authorList>
    </citation>
    <scope>NUCLEOTIDE SEQUENCE [LARGE SCALE GENOMIC DNA]</scope>
    <source>
        <strain evidence="6 7">NB2006</strain>
    </source>
</reference>
<gene>
    <name evidence="6" type="ORF">AWH56_000605</name>
    <name evidence="5" type="ORF">AWH56_12570</name>
</gene>
<dbReference type="InterPro" id="IPR042070">
    <property type="entry name" value="PucR_C-HTH_sf"/>
</dbReference>
<evidence type="ECO:0000256" key="1">
    <source>
        <dbReference type="ARBA" id="ARBA00006754"/>
    </source>
</evidence>
<dbReference type="EMBL" id="CP063356">
    <property type="protein sequence ID" value="QOY36233.1"/>
    <property type="molecule type" value="Genomic_DNA"/>
</dbReference>
<dbReference type="RefSeq" id="WP_071317433.1">
    <property type="nucleotide sequence ID" value="NZ_CP063356.2"/>
</dbReference>
<reference evidence="6 7" key="3">
    <citation type="journal article" date="2019" name="Int. J. Syst. Evol. Microbiol.">
        <title>Anaerobacillus isosaccharinicus sp. nov., an alkaliphilic bacterium which degrades isosaccharinic acid.</title>
        <authorList>
            <person name="Bassil N.M."/>
            <person name="Lloyd J.R."/>
        </authorList>
    </citation>
    <scope>NUCLEOTIDE SEQUENCE [LARGE SCALE GENOMIC DNA]</scope>
    <source>
        <strain evidence="6 7">NB2006</strain>
    </source>
</reference>
<dbReference type="InterPro" id="IPR025736">
    <property type="entry name" value="PucR_C-HTH_dom"/>
</dbReference>
<dbReference type="Proteomes" id="UP000180175">
    <property type="component" value="Chromosome"/>
</dbReference>
<evidence type="ECO:0000259" key="4">
    <source>
        <dbReference type="Pfam" id="PF17853"/>
    </source>
</evidence>
<feature type="domain" description="CdaR GGDEF-like" evidence="4">
    <location>
        <begin position="143"/>
        <end position="270"/>
    </location>
</feature>
<dbReference type="AlphaFoldDB" id="A0A1S2LSD5"/>
<evidence type="ECO:0000313" key="6">
    <source>
        <dbReference type="EMBL" id="QOY36233.1"/>
    </source>
</evidence>
<dbReference type="InterPro" id="IPR051448">
    <property type="entry name" value="CdaR-like_regulators"/>
</dbReference>
<evidence type="ECO:0000259" key="3">
    <source>
        <dbReference type="Pfam" id="PF13556"/>
    </source>
</evidence>
<sequence length="377" mass="43240">MKLLSGLAQRIVNEVTDILDEEVIVVDNNGIIIAGSDHNRVGSYHEGAQIAVQKKEKIVITKEDVFRLKGVKAGINLPIIFYNKAIGVIGITGEPNDVNQFGELIQRMTELIIQEAHFHEKLESKFRGLETYVYEWLHLHQMDEDFRERGEILGISMDIPRCCALLEIDHLENKIQENQLIEREAIEILREFFPSETQDVLVQWGSGRFVLLKSIINNHMEDNVISPLKHAQSVIREKYGISLNIGIGTMVKDPAQLHCSYNHAKKALRVAKKNGPFINYDDLTLDVALAEITDETRKEVVEKVLGILLKEAELLETLEAYLESNLSIKETSKRLHIHINTLHYRLKRICELTGYSLKETENLVMYYIALSFWNEIR</sequence>
<protein>
    <submittedName>
        <fullName evidence="6">Helix-turn-helix domain-containing protein</fullName>
    </submittedName>
</protein>
<dbReference type="OrthoDB" id="9792148at2"/>
<evidence type="ECO:0000313" key="7">
    <source>
        <dbReference type="Proteomes" id="UP000180175"/>
    </source>
</evidence>
<evidence type="ECO:0000259" key="2">
    <source>
        <dbReference type="Pfam" id="PF05651"/>
    </source>
</evidence>
<dbReference type="Pfam" id="PF17853">
    <property type="entry name" value="GGDEF_2"/>
    <property type="match status" value="1"/>
</dbReference>
<dbReference type="PANTHER" id="PTHR33744">
    <property type="entry name" value="CARBOHYDRATE DIACID REGULATOR"/>
    <property type="match status" value="1"/>
</dbReference>
<dbReference type="InterPro" id="IPR041522">
    <property type="entry name" value="CdaR_GGDEF"/>
</dbReference>
<evidence type="ECO:0000313" key="5">
    <source>
        <dbReference type="EMBL" id="OIJ15043.1"/>
    </source>
</evidence>